<dbReference type="EMBL" id="CP002684">
    <property type="protein sequence ID" value="ANM59368.1"/>
    <property type="molecule type" value="Genomic_DNA"/>
</dbReference>
<reference evidence="2 3" key="1">
    <citation type="journal article" date="2000" name="Nature">
        <title>Sequence and analysis of chromosome 1 of the plant Arabidopsis thaliana.</title>
        <authorList>
            <person name="Theologis A."/>
            <person name="Ecker J.R."/>
            <person name="Palm C.J."/>
            <person name="Federspiel N.A."/>
            <person name="Kaul S."/>
            <person name="White O."/>
            <person name="Alonso J."/>
            <person name="Altafi H."/>
            <person name="Araujo R."/>
            <person name="Bowman C.L."/>
            <person name="Brooks S.Y."/>
            <person name="Buehler E."/>
            <person name="Chan A."/>
            <person name="Chao Q."/>
            <person name="Chen H."/>
            <person name="Cheuk R.F."/>
            <person name="Chin C.W."/>
            <person name="Chung M.K."/>
            <person name="Conn L."/>
            <person name="Conway A.B."/>
            <person name="Conway A.R."/>
            <person name="Creasy T.H."/>
            <person name="Dewar K."/>
            <person name="Dunn P."/>
            <person name="Etgu P."/>
            <person name="Feldblyum T.V."/>
            <person name="Feng J."/>
            <person name="Fong B."/>
            <person name="Fujii C.Y."/>
            <person name="Gill J.E."/>
            <person name="Goldsmith A.D."/>
            <person name="Haas B."/>
            <person name="Hansen N.F."/>
            <person name="Hughes B."/>
            <person name="Huizar L."/>
            <person name="Hunter J.L."/>
            <person name="Jenkins J."/>
            <person name="Johnson-Hopson C."/>
            <person name="Khan S."/>
            <person name="Khaykin E."/>
            <person name="Kim C.J."/>
            <person name="Koo H.L."/>
            <person name="Kremenetskaia I."/>
            <person name="Kurtz D.B."/>
            <person name="Kwan A."/>
            <person name="Lam B."/>
            <person name="Langin-Hooper S."/>
            <person name="Lee A."/>
            <person name="Lee J.M."/>
            <person name="Lenz C.A."/>
            <person name="Li J.H."/>
            <person name="Li Y."/>
            <person name="Lin X."/>
            <person name="Liu S.X."/>
            <person name="Liu Z.A."/>
            <person name="Luros J.S."/>
            <person name="Maiti R."/>
            <person name="Marziali A."/>
            <person name="Militscher J."/>
            <person name="Miranda M."/>
            <person name="Nguyen M."/>
            <person name="Nierman W.C."/>
            <person name="Osborne B.I."/>
            <person name="Pai G."/>
            <person name="Peterson J."/>
            <person name="Pham P.K."/>
            <person name="Rizzo M."/>
            <person name="Rooney T."/>
            <person name="Rowley D."/>
            <person name="Sakano H."/>
            <person name="Salzberg S.L."/>
            <person name="Schwartz J.R."/>
            <person name="Shinn P."/>
            <person name="Southwick A.M."/>
            <person name="Sun H."/>
            <person name="Tallon L.J."/>
            <person name="Tambunga G."/>
            <person name="Toriumi M.J."/>
            <person name="Town C.D."/>
            <person name="Utterback T."/>
            <person name="Van Aken S."/>
            <person name="Vaysberg M."/>
            <person name="Vysotskaia V.S."/>
            <person name="Walker M."/>
            <person name="Wu D."/>
            <person name="Yu G."/>
            <person name="Fraser C.M."/>
            <person name="Venter J.C."/>
            <person name="Davis R.W."/>
        </authorList>
    </citation>
    <scope>NUCLEOTIDE SEQUENCE [LARGE SCALE GENOMIC DNA]</scope>
    <source>
        <strain evidence="3">cv. Columbia</strain>
    </source>
</reference>
<dbReference type="InParanoid" id="A0A1P8ART7"/>
<dbReference type="Proteomes" id="UP000006548">
    <property type="component" value="Chromosome 1"/>
</dbReference>
<reference evidence="3" key="2">
    <citation type="journal article" date="2017" name="Plant J.">
        <title>Araport11: a complete reannotation of the Arabidopsis thaliana reference genome.</title>
        <authorList>
            <person name="Cheng C.Y."/>
            <person name="Krishnakumar V."/>
            <person name="Chan A.P."/>
            <person name="Thibaud-Nissen F."/>
            <person name="Schobel S."/>
            <person name="Town C.D."/>
        </authorList>
    </citation>
    <scope>GENOME REANNOTATION</scope>
    <source>
        <strain evidence="3">cv. Columbia</strain>
    </source>
</reference>
<dbReference type="TAIR" id="AT1G32575"/>
<evidence type="ECO:0000313" key="3">
    <source>
        <dbReference type="Proteomes" id="UP000006548"/>
    </source>
</evidence>
<proteinExistence type="predicted"/>
<evidence type="ECO:0000313" key="1">
    <source>
        <dbReference type="Araport" id="AT1G32575"/>
    </source>
</evidence>
<dbReference type="RefSeq" id="NP_001321731.1">
    <property type="nucleotide sequence ID" value="NM_001333012.1"/>
</dbReference>
<accession>A0A1P8ART7</accession>
<gene>
    <name evidence="1 2" type="ordered locus">At1g32575</name>
</gene>
<evidence type="ECO:0000313" key="2">
    <source>
        <dbReference type="EMBL" id="ANM59368.1"/>
    </source>
</evidence>
<dbReference type="AlphaFoldDB" id="A0A1P8ART7"/>
<dbReference type="GeneID" id="28717289"/>
<dbReference type="Araport" id="AT1G32575"/>
<sequence length="31" mass="3611">MQFQLLVVVFKINGGTPFTRIKTMRSKFLIP</sequence>
<organism evidence="2 3">
    <name type="scientific">Arabidopsis thaliana</name>
    <name type="common">Mouse-ear cress</name>
    <dbReference type="NCBI Taxonomy" id="3702"/>
    <lineage>
        <taxon>Eukaryota</taxon>
        <taxon>Viridiplantae</taxon>
        <taxon>Streptophyta</taxon>
        <taxon>Embryophyta</taxon>
        <taxon>Tracheophyta</taxon>
        <taxon>Spermatophyta</taxon>
        <taxon>Magnoliopsida</taxon>
        <taxon>eudicotyledons</taxon>
        <taxon>Gunneridae</taxon>
        <taxon>Pentapetalae</taxon>
        <taxon>rosids</taxon>
        <taxon>malvids</taxon>
        <taxon>Brassicales</taxon>
        <taxon>Brassicaceae</taxon>
        <taxon>Camelineae</taxon>
        <taxon>Arabidopsis</taxon>
    </lineage>
</organism>
<keyword evidence="3" id="KW-1185">Reference proteome</keyword>
<name>A0A1P8ART7_ARATH</name>
<protein>
    <submittedName>
        <fullName evidence="2">Uncharacterized protein</fullName>
    </submittedName>
</protein>
<dbReference type="KEGG" id="ath:AT1G32575"/>